<dbReference type="AlphaFoldDB" id="A0A430A2U6"/>
<dbReference type="GO" id="GO:0044781">
    <property type="term" value="P:bacterial-type flagellum organization"/>
    <property type="evidence" value="ECO:0007669"/>
    <property type="project" value="UniProtKB-KW"/>
</dbReference>
<evidence type="ECO:0000256" key="3">
    <source>
        <dbReference type="ARBA" id="ARBA00022448"/>
    </source>
</evidence>
<keyword evidence="6" id="KW-1006">Bacterial flagellum protein export</keyword>
<reference evidence="9 10" key="1">
    <citation type="submission" date="2017-05" db="EMBL/GenBank/DDBJ databases">
        <title>Vagococcus spp. assemblies.</title>
        <authorList>
            <person name="Gulvik C.A."/>
        </authorList>
    </citation>
    <scope>NUCLEOTIDE SEQUENCE [LARGE SCALE GENOMIC DNA]</scope>
    <source>
        <strain evidence="9 10">NCFB 2497</strain>
    </source>
</reference>
<dbReference type="GO" id="GO:0005829">
    <property type="term" value="C:cytosol"/>
    <property type="evidence" value="ECO:0007669"/>
    <property type="project" value="TreeGrafter"/>
</dbReference>
<dbReference type="GO" id="GO:0015031">
    <property type="term" value="P:protein transport"/>
    <property type="evidence" value="ECO:0007669"/>
    <property type="project" value="UniProtKB-KW"/>
</dbReference>
<accession>A0A430A2U6</accession>
<comment type="caution">
    <text evidence="9">The sequence shown here is derived from an EMBL/GenBank/DDBJ whole genome shotgun (WGS) entry which is preliminary data.</text>
</comment>
<comment type="similarity">
    <text evidence="2">Belongs to the FliH family.</text>
</comment>
<comment type="function">
    <text evidence="1">Needed for flagellar regrowth and assembly.</text>
</comment>
<protein>
    <recommendedName>
        <fullName evidence="8">Flagellar assembly protein FliH/Type III secretion system HrpE domain-containing protein</fullName>
    </recommendedName>
</protein>
<evidence type="ECO:0000259" key="8">
    <source>
        <dbReference type="Pfam" id="PF02108"/>
    </source>
</evidence>
<keyword evidence="3" id="KW-0813">Transport</keyword>
<sequence>MRKEKFISEEVTKMQSSRNFFKNEDTNTHSEVKKIETFYTPKSREVTASKESLTVSEMKQLEYNFNEIQREKEKQLINELNKEKNDFKKLIEKEKAKFFKELIELRQSVLVKAEDESNEIKEVAYQLGLKEGQKDGYETGVQEGYIAGQLEAESLKENAHKIMEQTTEAIEIYKKEKQMDFIRVAAVMAENIIHHELSLSEDKLKLLLQPVLNQLEKAENFISIYVTKDNLENTNSYMEKMKESFSDLKFAVLVDESLEKNGCIIETNYEVIDLQIQKQLDLMVKDLYEGDSDG</sequence>
<evidence type="ECO:0000256" key="5">
    <source>
        <dbReference type="ARBA" id="ARBA00022927"/>
    </source>
</evidence>
<keyword evidence="4" id="KW-1005">Bacterial flagellum biogenesis</keyword>
<feature type="domain" description="Flagellar assembly protein FliH/Type III secretion system HrpE" evidence="8">
    <location>
        <begin position="156"/>
        <end position="281"/>
    </location>
</feature>
<evidence type="ECO:0000256" key="7">
    <source>
        <dbReference type="SAM" id="Coils"/>
    </source>
</evidence>
<dbReference type="PANTHER" id="PTHR34982:SF1">
    <property type="entry name" value="FLAGELLAR ASSEMBLY PROTEIN FLIH"/>
    <property type="match status" value="1"/>
</dbReference>
<keyword evidence="5" id="KW-0653">Protein transport</keyword>
<gene>
    <name evidence="9" type="ORF">CBF32_10310</name>
</gene>
<name>A0A430A2U6_9ENTE</name>
<dbReference type="Pfam" id="PF02108">
    <property type="entry name" value="FliH"/>
    <property type="match status" value="1"/>
</dbReference>
<dbReference type="EMBL" id="NGJX01000011">
    <property type="protein sequence ID" value="RSU00761.1"/>
    <property type="molecule type" value="Genomic_DNA"/>
</dbReference>
<feature type="coiled-coil region" evidence="7">
    <location>
        <begin position="58"/>
        <end position="97"/>
    </location>
</feature>
<dbReference type="InterPro" id="IPR018035">
    <property type="entry name" value="Flagellar_FliH/T3SS_HrpE"/>
</dbReference>
<proteinExistence type="inferred from homology"/>
<evidence type="ECO:0000313" key="9">
    <source>
        <dbReference type="EMBL" id="RSU00761.1"/>
    </source>
</evidence>
<keyword evidence="10" id="KW-1185">Reference proteome</keyword>
<dbReference type="Proteomes" id="UP000288197">
    <property type="component" value="Unassembled WGS sequence"/>
</dbReference>
<evidence type="ECO:0000256" key="1">
    <source>
        <dbReference type="ARBA" id="ARBA00003041"/>
    </source>
</evidence>
<evidence type="ECO:0000256" key="4">
    <source>
        <dbReference type="ARBA" id="ARBA00022795"/>
    </source>
</evidence>
<evidence type="ECO:0000313" key="10">
    <source>
        <dbReference type="Proteomes" id="UP000288197"/>
    </source>
</evidence>
<keyword evidence="7" id="KW-0175">Coiled coil</keyword>
<dbReference type="InterPro" id="IPR051472">
    <property type="entry name" value="T3SS_Stator/FliH"/>
</dbReference>
<organism evidence="9 10">
    <name type="scientific">Vagococcus fluvialis</name>
    <dbReference type="NCBI Taxonomy" id="2738"/>
    <lineage>
        <taxon>Bacteria</taxon>
        <taxon>Bacillati</taxon>
        <taxon>Bacillota</taxon>
        <taxon>Bacilli</taxon>
        <taxon>Lactobacillales</taxon>
        <taxon>Enterococcaceae</taxon>
        <taxon>Vagococcus</taxon>
    </lineage>
</organism>
<dbReference type="OrthoDB" id="2199517at2"/>
<evidence type="ECO:0000256" key="6">
    <source>
        <dbReference type="ARBA" id="ARBA00023225"/>
    </source>
</evidence>
<dbReference type="PANTHER" id="PTHR34982">
    <property type="entry name" value="YOP PROTEINS TRANSLOCATION PROTEIN L"/>
    <property type="match status" value="1"/>
</dbReference>
<evidence type="ECO:0000256" key="2">
    <source>
        <dbReference type="ARBA" id="ARBA00006602"/>
    </source>
</evidence>